<dbReference type="EMBL" id="CP000300">
    <property type="protein sequence ID" value="ABE51399.1"/>
    <property type="molecule type" value="Genomic_DNA"/>
</dbReference>
<organism evidence="2 3">
    <name type="scientific">Methanococcoides burtonii (strain DSM 6242 / NBRC 107633 / OCM 468 / ACE-M)</name>
    <dbReference type="NCBI Taxonomy" id="259564"/>
    <lineage>
        <taxon>Archaea</taxon>
        <taxon>Methanobacteriati</taxon>
        <taxon>Methanobacteriota</taxon>
        <taxon>Stenosarchaea group</taxon>
        <taxon>Methanomicrobia</taxon>
        <taxon>Methanosarcinales</taxon>
        <taxon>Methanosarcinaceae</taxon>
        <taxon>Methanococcoides</taxon>
    </lineage>
</organism>
<evidence type="ECO:0000259" key="1">
    <source>
        <dbReference type="Pfam" id="PF13529"/>
    </source>
</evidence>
<dbReference type="Pfam" id="PF13529">
    <property type="entry name" value="Peptidase_C39_2"/>
    <property type="match status" value="1"/>
</dbReference>
<dbReference type="OrthoDB" id="131732at2157"/>
<proteinExistence type="predicted"/>
<accession>Q12YS7</accession>
<dbReference type="STRING" id="259564.Mbur_0409"/>
<protein>
    <recommendedName>
        <fullName evidence="1">Peptidase C39-like domain-containing protein</fullName>
    </recommendedName>
</protein>
<dbReference type="GeneID" id="3997918"/>
<name>Q12YS7_METBU</name>
<dbReference type="HOGENOM" id="CLU_091962_1_0_2"/>
<dbReference type="RefSeq" id="WP_011498561.1">
    <property type="nucleotide sequence ID" value="NC_007955.1"/>
</dbReference>
<sequence length="138" mass="15519">MVLEYWDENGYSNFSYGDTLIEELADAMGTNENGINGTKISHIDDGIEEVCDYYGYSDFTIVNDDNLFMSETMFEIDAGNPFVLSMIYGGLGSGYTNPYNNHSVTCMGYSEGTIDYLFLHDTWDDEDHHYITFGGIGI</sequence>
<reference evidence="3" key="1">
    <citation type="journal article" date="2009" name="ISME J.">
        <title>The genome sequence of the psychrophilic archaeon, Methanococcoides burtonii: the role of genome evolution in cold adaptation.</title>
        <authorList>
            <person name="Allen M.A."/>
            <person name="Lauro F.M."/>
            <person name="Williams T.J."/>
            <person name="Burg D."/>
            <person name="Siddiqui K.S."/>
            <person name="De Francisci D."/>
            <person name="Chong K.W."/>
            <person name="Pilak O."/>
            <person name="Chew H.H."/>
            <person name="De Maere M.Z."/>
            <person name="Ting L."/>
            <person name="Katrib M."/>
            <person name="Ng C."/>
            <person name="Sowers K.R."/>
            <person name="Galperin M.Y."/>
            <person name="Anderson I.J."/>
            <person name="Ivanova N."/>
            <person name="Dalin E."/>
            <person name="Martinez M."/>
            <person name="Lapidus A."/>
            <person name="Hauser L."/>
            <person name="Land M."/>
            <person name="Thomas T."/>
            <person name="Cavicchioli R."/>
        </authorList>
    </citation>
    <scope>NUCLEOTIDE SEQUENCE [LARGE SCALE GENOMIC DNA]</scope>
    <source>
        <strain evidence="3">DSM 6242 / NBRC 107633 / OCM 468 / ACE-M</strain>
    </source>
</reference>
<evidence type="ECO:0000313" key="2">
    <source>
        <dbReference type="EMBL" id="ABE51399.1"/>
    </source>
</evidence>
<gene>
    <name evidence="2" type="ordered locus">Mbur_0409</name>
</gene>
<dbReference type="AlphaFoldDB" id="Q12YS7"/>
<feature type="domain" description="Peptidase C39-like" evidence="1">
    <location>
        <begin position="1"/>
        <end position="123"/>
    </location>
</feature>
<keyword evidence="3" id="KW-1185">Reference proteome</keyword>
<evidence type="ECO:0000313" key="3">
    <source>
        <dbReference type="Proteomes" id="UP000001979"/>
    </source>
</evidence>
<dbReference type="KEGG" id="mbu:Mbur_0409"/>
<dbReference type="InterPro" id="IPR039564">
    <property type="entry name" value="Peptidase_C39-like"/>
</dbReference>
<dbReference type="Proteomes" id="UP000001979">
    <property type="component" value="Chromosome"/>
</dbReference>